<evidence type="ECO:0000256" key="1">
    <source>
        <dbReference type="SAM" id="Phobius"/>
    </source>
</evidence>
<feature type="transmembrane region" description="Helical" evidence="1">
    <location>
        <begin position="14"/>
        <end position="35"/>
    </location>
</feature>
<accession>A0ABP7CK92</accession>
<dbReference type="Gene3D" id="1.20.1260.100">
    <property type="entry name" value="TspO/MBR protein"/>
    <property type="match status" value="1"/>
</dbReference>
<dbReference type="RefSeq" id="WP_344810376.1">
    <property type="nucleotide sequence ID" value="NZ_BAAAYX010000002.1"/>
</dbReference>
<feature type="transmembrane region" description="Helical" evidence="1">
    <location>
        <begin position="55"/>
        <end position="76"/>
    </location>
</feature>
<evidence type="ECO:0000313" key="3">
    <source>
        <dbReference type="Proteomes" id="UP001500051"/>
    </source>
</evidence>
<dbReference type="Proteomes" id="UP001500051">
    <property type="component" value="Unassembled WGS sequence"/>
</dbReference>
<keyword evidence="1" id="KW-0472">Membrane</keyword>
<keyword evidence="1" id="KW-1133">Transmembrane helix</keyword>
<feature type="transmembrane region" description="Helical" evidence="1">
    <location>
        <begin position="112"/>
        <end position="129"/>
    </location>
</feature>
<feature type="transmembrane region" description="Helical" evidence="1">
    <location>
        <begin position="181"/>
        <end position="204"/>
    </location>
</feature>
<sequence length="268" mass="28116">MTTATQQRTGTQPLILAMLFFAFGQFVSPVFSALLGGSFTSANRAGEPPLTPAGYTFSIWGLIEVVSVGLAIFLALRRKRSDADLIDRLAKPLLVVFIGFSAWILAAELEPVWSTLVIIVIMLAALVRAMRIALAERSRIAAWPPLGRGLLWWTLGLYTGWLSVATWLNLTTAFAGSGAPITGTIGIAAQVATLAGALGTVLIILAWTGGLLSYAAAVCWGLVGAIVGTSDAGEPVLTVAVVIGLVAVVVATAITRRRSRSTLAERLA</sequence>
<gene>
    <name evidence="2" type="ORF">GCM10022204_01740</name>
</gene>
<feature type="transmembrane region" description="Helical" evidence="1">
    <location>
        <begin position="236"/>
        <end position="254"/>
    </location>
</feature>
<reference evidence="3" key="1">
    <citation type="journal article" date="2019" name="Int. J. Syst. Evol. Microbiol.">
        <title>The Global Catalogue of Microorganisms (GCM) 10K type strain sequencing project: providing services to taxonomists for standard genome sequencing and annotation.</title>
        <authorList>
            <consortium name="The Broad Institute Genomics Platform"/>
            <consortium name="The Broad Institute Genome Sequencing Center for Infectious Disease"/>
            <person name="Wu L."/>
            <person name="Ma J."/>
        </authorList>
    </citation>
    <scope>NUCLEOTIDE SEQUENCE [LARGE SCALE GENOMIC DNA]</scope>
    <source>
        <strain evidence="3">JCM 16548</strain>
    </source>
</reference>
<comment type="caution">
    <text evidence="2">The sequence shown here is derived from an EMBL/GenBank/DDBJ whole genome shotgun (WGS) entry which is preliminary data.</text>
</comment>
<dbReference type="EMBL" id="BAAAYX010000002">
    <property type="protein sequence ID" value="GAA3690485.1"/>
    <property type="molecule type" value="Genomic_DNA"/>
</dbReference>
<feature type="transmembrane region" description="Helical" evidence="1">
    <location>
        <begin position="211"/>
        <end position="230"/>
    </location>
</feature>
<keyword evidence="3" id="KW-1185">Reference proteome</keyword>
<evidence type="ECO:0000313" key="2">
    <source>
        <dbReference type="EMBL" id="GAA3690485.1"/>
    </source>
</evidence>
<name>A0ABP7CK92_9ACTN</name>
<dbReference type="InterPro" id="IPR038330">
    <property type="entry name" value="TspO/MBR-related_sf"/>
</dbReference>
<feature type="transmembrane region" description="Helical" evidence="1">
    <location>
        <begin position="88"/>
        <end position="106"/>
    </location>
</feature>
<protein>
    <submittedName>
        <fullName evidence="2">Uncharacterized protein</fullName>
    </submittedName>
</protein>
<keyword evidence="1" id="KW-0812">Transmembrane</keyword>
<feature type="transmembrane region" description="Helical" evidence="1">
    <location>
        <begin position="150"/>
        <end position="169"/>
    </location>
</feature>
<proteinExistence type="predicted"/>
<organism evidence="2 3">
    <name type="scientific">Microlunatus aurantiacus</name>
    <dbReference type="NCBI Taxonomy" id="446786"/>
    <lineage>
        <taxon>Bacteria</taxon>
        <taxon>Bacillati</taxon>
        <taxon>Actinomycetota</taxon>
        <taxon>Actinomycetes</taxon>
        <taxon>Propionibacteriales</taxon>
        <taxon>Propionibacteriaceae</taxon>
        <taxon>Microlunatus</taxon>
    </lineage>
</organism>